<evidence type="ECO:0000259" key="1">
    <source>
        <dbReference type="Pfam" id="PF06985"/>
    </source>
</evidence>
<reference evidence="2 3" key="1">
    <citation type="journal article" date="2016" name="Genome Announc.">
        <title>Genome Sequence of Madurella mycetomatis mm55, Isolated from a Human Mycetoma Case in Sudan.</title>
        <authorList>
            <person name="Smit S."/>
            <person name="Derks M.F."/>
            <person name="Bervoets S."/>
            <person name="Fahal A."/>
            <person name="van Leeuwen W."/>
            <person name="van Belkum A."/>
            <person name="van de Sande W.W."/>
        </authorList>
    </citation>
    <scope>NUCLEOTIDE SEQUENCE [LARGE SCALE GENOMIC DNA]</scope>
    <source>
        <strain evidence="3">mm55</strain>
    </source>
</reference>
<dbReference type="Pfam" id="PF06985">
    <property type="entry name" value="HET"/>
    <property type="match status" value="1"/>
</dbReference>
<feature type="domain" description="Heterokaryon incompatibility" evidence="1">
    <location>
        <begin position="35"/>
        <end position="92"/>
    </location>
</feature>
<dbReference type="InterPro" id="IPR010730">
    <property type="entry name" value="HET"/>
</dbReference>
<evidence type="ECO:0000313" key="3">
    <source>
        <dbReference type="Proteomes" id="UP000078237"/>
    </source>
</evidence>
<dbReference type="EMBL" id="LCTW02000061">
    <property type="protein sequence ID" value="KXX80360.1"/>
    <property type="molecule type" value="Genomic_DNA"/>
</dbReference>
<dbReference type="STRING" id="100816.A0A175WAU0"/>
<dbReference type="PANTHER" id="PTHR33112">
    <property type="entry name" value="DOMAIN PROTEIN, PUTATIVE-RELATED"/>
    <property type="match status" value="1"/>
</dbReference>
<evidence type="ECO:0000313" key="2">
    <source>
        <dbReference type="EMBL" id="KXX80360.1"/>
    </source>
</evidence>
<comment type="caution">
    <text evidence="2">The sequence shown here is derived from an EMBL/GenBank/DDBJ whole genome shotgun (WGS) entry which is preliminary data.</text>
</comment>
<accession>A0A175WAU0</accession>
<proteinExistence type="predicted"/>
<dbReference type="PANTHER" id="PTHR33112:SF9">
    <property type="entry name" value="HETEROKARYON INCOMPATIBILITY DOMAIN-CONTAINING PROTEIN"/>
    <property type="match status" value="1"/>
</dbReference>
<organism evidence="2 3">
    <name type="scientific">Madurella mycetomatis</name>
    <dbReference type="NCBI Taxonomy" id="100816"/>
    <lineage>
        <taxon>Eukaryota</taxon>
        <taxon>Fungi</taxon>
        <taxon>Dikarya</taxon>
        <taxon>Ascomycota</taxon>
        <taxon>Pezizomycotina</taxon>
        <taxon>Sordariomycetes</taxon>
        <taxon>Sordariomycetidae</taxon>
        <taxon>Sordariales</taxon>
        <taxon>Sordariales incertae sedis</taxon>
        <taxon>Madurella</taxon>
    </lineage>
</organism>
<dbReference type="Proteomes" id="UP000078237">
    <property type="component" value="Unassembled WGS sequence"/>
</dbReference>
<dbReference type="VEuPathDB" id="FungiDB:MMYC01_203265"/>
<sequence>MPWSLGEEPSTCVLDVGRTPCDIRLVETNGCVGRYTCLNHCWGGKQPLTTTKDNFQQHLASISWDMIPKTFQEAIMFNWYLGIQDLWIDSMCAIYANTYVTIAASSALISTQGLFIQETWDLLSLRICSSGSQHVEIFGRRAAPDHPRTQMVPGEEGNEDWPLFERGWVFQERLMSPRVVHFLRHEVAWECGQSTLCQCTAIKPTRKSEYRQALMQSTPSAVAEEWRRLVQVYSCLELSFGSDKLPALSGLAKQMAKRRPGARYLAVVWSDSGNGPALNPMVPFGVSSRNRRGACD</sequence>
<dbReference type="OrthoDB" id="5238734at2759"/>
<name>A0A175WAU0_9PEZI</name>
<dbReference type="AlphaFoldDB" id="A0A175WAU0"/>
<gene>
    <name evidence="2" type="ORF">MMYC01_203265</name>
</gene>
<protein>
    <recommendedName>
        <fullName evidence="1">Heterokaryon incompatibility domain-containing protein</fullName>
    </recommendedName>
</protein>
<keyword evidence="3" id="KW-1185">Reference proteome</keyword>